<dbReference type="EMBL" id="UINC01073951">
    <property type="protein sequence ID" value="SVC10714.1"/>
    <property type="molecule type" value="Genomic_DNA"/>
</dbReference>
<dbReference type="Pfam" id="PF13380">
    <property type="entry name" value="CoA_binding_2"/>
    <property type="match status" value="1"/>
</dbReference>
<name>A0A382JEH2_9ZZZZ</name>
<sequence>MSRASDDLILSRFEPLFAPRSVAVAGASASLAKPGNRFIEALRKHGFKGEIYPIHPHAPEIDGLTAYPTVADVPEPVDYAFVAVGAQAVVKFLRAARNRLKFAQVMSSGFGETTHGIELEAELVRTAREVGIRVVGPNCIGLYSPRGKLPLLGGAMDAGGGIGVVSQSGGLSLDILGRGRVLGVKFRAIASIGNCADVGPNEFLDYMLADPETKVIGFYLEKLRDGRMFFEALRNSQGRKPVIILKGGQTQQGQRAAASHTGALANDNRLWAAVIRQTGAIPALDLNDLIHHFAAFQASSLVPEVGAGRAILFGNGGGTGVIASDQFGRCGIDIAPLNN</sequence>
<dbReference type="InterPro" id="IPR036291">
    <property type="entry name" value="NAD(P)-bd_dom_sf"/>
</dbReference>
<organism evidence="2">
    <name type="scientific">marine metagenome</name>
    <dbReference type="NCBI Taxonomy" id="408172"/>
    <lineage>
        <taxon>unclassified sequences</taxon>
        <taxon>metagenomes</taxon>
        <taxon>ecological metagenomes</taxon>
    </lineage>
</organism>
<evidence type="ECO:0000313" key="2">
    <source>
        <dbReference type="EMBL" id="SVC10714.1"/>
    </source>
</evidence>
<dbReference type="Gene3D" id="3.40.50.720">
    <property type="entry name" value="NAD(P)-binding Rossmann-like Domain"/>
    <property type="match status" value="1"/>
</dbReference>
<gene>
    <name evidence="2" type="ORF">METZ01_LOCUS263568</name>
</gene>
<proteinExistence type="predicted"/>
<protein>
    <recommendedName>
        <fullName evidence="1">CoA-binding domain-containing protein</fullName>
    </recommendedName>
</protein>
<dbReference type="SUPFAM" id="SSF51735">
    <property type="entry name" value="NAD(P)-binding Rossmann-fold domains"/>
    <property type="match status" value="1"/>
</dbReference>
<feature type="non-terminal residue" evidence="2">
    <location>
        <position position="339"/>
    </location>
</feature>
<feature type="domain" description="CoA-binding" evidence="1">
    <location>
        <begin position="16"/>
        <end position="110"/>
    </location>
</feature>
<dbReference type="SUPFAM" id="SSF52210">
    <property type="entry name" value="Succinyl-CoA synthetase domains"/>
    <property type="match status" value="1"/>
</dbReference>
<accession>A0A382JEH2</accession>
<dbReference type="Pfam" id="PF13607">
    <property type="entry name" value="Succ_CoA_lig"/>
    <property type="match status" value="1"/>
</dbReference>
<dbReference type="InterPro" id="IPR003781">
    <property type="entry name" value="CoA-bd"/>
</dbReference>
<dbReference type="Gene3D" id="3.40.50.261">
    <property type="entry name" value="Succinyl-CoA synthetase domains"/>
    <property type="match status" value="1"/>
</dbReference>
<evidence type="ECO:0000259" key="1">
    <source>
        <dbReference type="SMART" id="SM00881"/>
    </source>
</evidence>
<dbReference type="InterPro" id="IPR016102">
    <property type="entry name" value="Succinyl-CoA_synth-like"/>
</dbReference>
<reference evidence="2" key="1">
    <citation type="submission" date="2018-05" db="EMBL/GenBank/DDBJ databases">
        <authorList>
            <person name="Lanie J.A."/>
            <person name="Ng W.-L."/>
            <person name="Kazmierczak K.M."/>
            <person name="Andrzejewski T.M."/>
            <person name="Davidsen T.M."/>
            <person name="Wayne K.J."/>
            <person name="Tettelin H."/>
            <person name="Glass J.I."/>
            <person name="Rusch D."/>
            <person name="Podicherti R."/>
            <person name="Tsui H.-C.T."/>
            <person name="Winkler M.E."/>
        </authorList>
    </citation>
    <scope>NUCLEOTIDE SEQUENCE</scope>
</reference>
<dbReference type="InterPro" id="IPR032875">
    <property type="entry name" value="Succ_CoA_lig_flav_dom"/>
</dbReference>
<dbReference type="PANTHER" id="PTHR42793:SF1">
    <property type="entry name" value="PEPTIDYL-LYSINE N-ACETYLTRANSFERASE PATZ"/>
    <property type="match status" value="1"/>
</dbReference>
<dbReference type="PANTHER" id="PTHR42793">
    <property type="entry name" value="COA BINDING DOMAIN CONTAINING PROTEIN"/>
    <property type="match status" value="1"/>
</dbReference>
<dbReference type="SMART" id="SM00881">
    <property type="entry name" value="CoA_binding"/>
    <property type="match status" value="1"/>
</dbReference>
<dbReference type="AlphaFoldDB" id="A0A382JEH2"/>